<accession>A0A6M1SJ12</accession>
<dbReference type="Proteomes" id="UP000474802">
    <property type="component" value="Unassembled WGS sequence"/>
</dbReference>
<sequence length="228" mass="25440">MRPKATLSAVREVWEEFARQGQVPTLREIRAITEGSQSTIAKHVQTILGEREEVELPDTAEAFLRASSESIAKRLWKEAEQLVSQRYEQRIESILSIQVGLLNALRASEENETAALSRAEAAEVEVARLQEELAARASAEEQMARLAQMLSPKKRKPVDELLALIYHGMTDQTLIYDRMEDQGFTRQQASVARGHAKSAGYITVGDNEIEMTADGRARHETGVKPRAA</sequence>
<evidence type="ECO:0000313" key="2">
    <source>
        <dbReference type="EMBL" id="NGP16516.1"/>
    </source>
</evidence>
<keyword evidence="1" id="KW-0175">Coiled coil</keyword>
<dbReference type="EMBL" id="JAALFG010000001">
    <property type="protein sequence ID" value="NGP16516.1"/>
    <property type="molecule type" value="Genomic_DNA"/>
</dbReference>
<dbReference type="AlphaFoldDB" id="A0A6M1SJ12"/>
<evidence type="ECO:0008006" key="4">
    <source>
        <dbReference type="Google" id="ProtNLM"/>
    </source>
</evidence>
<protein>
    <recommendedName>
        <fullName evidence="4">KfrA N-terminal DNA-binding domain-containing protein</fullName>
    </recommendedName>
</protein>
<evidence type="ECO:0000313" key="3">
    <source>
        <dbReference type="Proteomes" id="UP000474802"/>
    </source>
</evidence>
<dbReference type="RefSeq" id="WP_164532770.1">
    <property type="nucleotide sequence ID" value="NZ_JAALFG010000001.1"/>
</dbReference>
<keyword evidence="3" id="KW-1185">Reference proteome</keyword>
<gene>
    <name evidence="2" type="ORF">G5575_01395</name>
</gene>
<reference evidence="2 3" key="2">
    <citation type="submission" date="2020-03" db="EMBL/GenBank/DDBJ databases">
        <title>Devosia chinhatensis sp. nov., isolated from a hexachlorocyclohexane (HCH) dump site in India.</title>
        <authorList>
            <person name="Kumar M."/>
            <person name="Lal R."/>
        </authorList>
    </citation>
    <scope>NUCLEOTIDE SEQUENCE [LARGE SCALE GENOMIC DNA]</scope>
    <source>
        <strain evidence="2 3">H239</strain>
    </source>
</reference>
<organism evidence="2 3">
    <name type="scientific">Devosia aurantiaca</name>
    <dbReference type="NCBI Taxonomy" id="2714858"/>
    <lineage>
        <taxon>Bacteria</taxon>
        <taxon>Pseudomonadati</taxon>
        <taxon>Pseudomonadota</taxon>
        <taxon>Alphaproteobacteria</taxon>
        <taxon>Hyphomicrobiales</taxon>
        <taxon>Devosiaceae</taxon>
        <taxon>Devosia</taxon>
    </lineage>
</organism>
<reference evidence="2 3" key="1">
    <citation type="submission" date="2020-02" db="EMBL/GenBank/DDBJ databases">
        <authorList>
            <person name="Khan S.A."/>
            <person name="Jeon C.O."/>
            <person name="Chun B.H."/>
        </authorList>
    </citation>
    <scope>NUCLEOTIDE SEQUENCE [LARGE SCALE GENOMIC DNA]</scope>
    <source>
        <strain evidence="2 3">H239</strain>
    </source>
</reference>
<comment type="caution">
    <text evidence="2">The sequence shown here is derived from an EMBL/GenBank/DDBJ whole genome shotgun (WGS) entry which is preliminary data.</text>
</comment>
<feature type="coiled-coil region" evidence="1">
    <location>
        <begin position="112"/>
        <end position="149"/>
    </location>
</feature>
<name>A0A6M1SJ12_9HYPH</name>
<proteinExistence type="predicted"/>
<evidence type="ECO:0000256" key="1">
    <source>
        <dbReference type="SAM" id="Coils"/>
    </source>
</evidence>